<dbReference type="EMBL" id="JAVHJS010000005">
    <property type="protein sequence ID" value="KAK2858216.1"/>
    <property type="molecule type" value="Genomic_DNA"/>
</dbReference>
<evidence type="ECO:0000313" key="2">
    <source>
        <dbReference type="Proteomes" id="UP001187315"/>
    </source>
</evidence>
<evidence type="ECO:0000313" key="1">
    <source>
        <dbReference type="EMBL" id="KAK2858216.1"/>
    </source>
</evidence>
<protein>
    <submittedName>
        <fullName evidence="1">Uncharacterized protein</fullName>
    </submittedName>
</protein>
<proteinExistence type="predicted"/>
<organism evidence="1 2">
    <name type="scientific">Tachysurus vachellii</name>
    <name type="common">Darkbarbel catfish</name>
    <name type="synonym">Pelteobagrus vachellii</name>
    <dbReference type="NCBI Taxonomy" id="175792"/>
    <lineage>
        <taxon>Eukaryota</taxon>
        <taxon>Metazoa</taxon>
        <taxon>Chordata</taxon>
        <taxon>Craniata</taxon>
        <taxon>Vertebrata</taxon>
        <taxon>Euteleostomi</taxon>
        <taxon>Actinopterygii</taxon>
        <taxon>Neopterygii</taxon>
        <taxon>Teleostei</taxon>
        <taxon>Ostariophysi</taxon>
        <taxon>Siluriformes</taxon>
        <taxon>Bagridae</taxon>
        <taxon>Tachysurus</taxon>
    </lineage>
</organism>
<sequence>MTADDDVEAFLLMFECTEHREGWRRAEWANILAPLLTGEAQLAYHALEEDDLPDCNYVRQKTLWPQHHSCSVKQLNSEDPEGLIS</sequence>
<gene>
    <name evidence="1" type="ORF">Q7C36_006135</name>
</gene>
<name>A0AA88NG68_TACVA</name>
<accession>A0AA88NG68</accession>
<dbReference type="AlphaFoldDB" id="A0AA88NG68"/>
<dbReference type="Proteomes" id="UP001187315">
    <property type="component" value="Unassembled WGS sequence"/>
</dbReference>
<keyword evidence="2" id="KW-1185">Reference proteome</keyword>
<reference evidence="1" key="1">
    <citation type="submission" date="2023-08" db="EMBL/GenBank/DDBJ databases">
        <title>Pelteobagrus vachellii genome.</title>
        <authorList>
            <person name="Liu H."/>
        </authorList>
    </citation>
    <scope>NUCLEOTIDE SEQUENCE</scope>
    <source>
        <strain evidence="1">PRFRI_2022a</strain>
        <tissue evidence="1">Muscle</tissue>
    </source>
</reference>
<comment type="caution">
    <text evidence="1">The sequence shown here is derived from an EMBL/GenBank/DDBJ whole genome shotgun (WGS) entry which is preliminary data.</text>
</comment>